<organism evidence="2 3">
    <name type="scientific">Actinomadura harenae</name>
    <dbReference type="NCBI Taxonomy" id="2483351"/>
    <lineage>
        <taxon>Bacteria</taxon>
        <taxon>Bacillati</taxon>
        <taxon>Actinomycetota</taxon>
        <taxon>Actinomycetes</taxon>
        <taxon>Streptosporangiales</taxon>
        <taxon>Thermomonosporaceae</taxon>
        <taxon>Actinomadura</taxon>
    </lineage>
</organism>
<evidence type="ECO:0000313" key="3">
    <source>
        <dbReference type="Proteomes" id="UP000282674"/>
    </source>
</evidence>
<name>A0A3M2MDR5_9ACTN</name>
<protein>
    <submittedName>
        <fullName evidence="2">Uncharacterized protein</fullName>
    </submittedName>
</protein>
<evidence type="ECO:0000313" key="2">
    <source>
        <dbReference type="EMBL" id="RMI47606.1"/>
    </source>
</evidence>
<reference evidence="2 3" key="1">
    <citation type="submission" date="2018-10" db="EMBL/GenBank/DDBJ databases">
        <title>Isolation from soil.</title>
        <authorList>
            <person name="Hu J."/>
        </authorList>
    </citation>
    <scope>NUCLEOTIDE SEQUENCE [LARGE SCALE GENOMIC DNA]</scope>
    <source>
        <strain evidence="2 3">NEAU-Ht49</strain>
    </source>
</reference>
<dbReference type="EMBL" id="RFFG01000002">
    <property type="protein sequence ID" value="RMI47606.1"/>
    <property type="molecule type" value="Genomic_DNA"/>
</dbReference>
<sequence>MPSYTYGGDVVQTYPQYLDRGTGRTLVAEPGLTYDVDQVIDSVAAPSGGREPLRLPMPPDDRWTPATPVQTTTTSASSKKEGSA</sequence>
<evidence type="ECO:0000256" key="1">
    <source>
        <dbReference type="SAM" id="MobiDB-lite"/>
    </source>
</evidence>
<dbReference type="RefSeq" id="WP_122192456.1">
    <property type="nucleotide sequence ID" value="NZ_JBHSKC010000016.1"/>
</dbReference>
<dbReference type="OrthoDB" id="3483489at2"/>
<feature type="compositionally biased region" description="Low complexity" evidence="1">
    <location>
        <begin position="64"/>
        <end position="77"/>
    </location>
</feature>
<dbReference type="AlphaFoldDB" id="A0A3M2MDR5"/>
<keyword evidence="3" id="KW-1185">Reference proteome</keyword>
<dbReference type="Proteomes" id="UP000282674">
    <property type="component" value="Unassembled WGS sequence"/>
</dbReference>
<accession>A0A3M2MDR5</accession>
<comment type="caution">
    <text evidence="2">The sequence shown here is derived from an EMBL/GenBank/DDBJ whole genome shotgun (WGS) entry which is preliminary data.</text>
</comment>
<feature type="region of interest" description="Disordered" evidence="1">
    <location>
        <begin position="44"/>
        <end position="84"/>
    </location>
</feature>
<gene>
    <name evidence="2" type="ORF">EBO15_01510</name>
</gene>
<proteinExistence type="predicted"/>